<dbReference type="Pfam" id="PF11845">
    <property type="entry name" value="Tll0287-like"/>
    <property type="match status" value="1"/>
</dbReference>
<dbReference type="EC" id="2.7.13.3" evidence="3"/>
<evidence type="ECO:0000256" key="7">
    <source>
        <dbReference type="ARBA" id="ARBA00022777"/>
    </source>
</evidence>
<keyword evidence="5" id="KW-0808">Transferase</keyword>
<feature type="domain" description="Histidine kinase" evidence="11">
    <location>
        <begin position="732"/>
        <end position="927"/>
    </location>
</feature>
<dbReference type="Proteomes" id="UP000649604">
    <property type="component" value="Unassembled WGS sequence"/>
</dbReference>
<dbReference type="Gene3D" id="3.30.565.10">
    <property type="entry name" value="Histidine kinase-like ATPase, C-terminal domain"/>
    <property type="match status" value="1"/>
</dbReference>
<evidence type="ECO:0000313" key="16">
    <source>
        <dbReference type="Proteomes" id="UP000649604"/>
    </source>
</evidence>
<dbReference type="InterPro" id="IPR000014">
    <property type="entry name" value="PAS"/>
</dbReference>
<feature type="domain" description="HAMP" evidence="14">
    <location>
        <begin position="256"/>
        <end position="308"/>
    </location>
</feature>
<evidence type="ECO:0000313" key="15">
    <source>
        <dbReference type="EMBL" id="MBD3325255.1"/>
    </source>
</evidence>
<reference evidence="15" key="1">
    <citation type="submission" date="2019-11" db="EMBL/GenBank/DDBJ databases">
        <title>Microbial mats filling the niche in hypersaline microbial mats.</title>
        <authorList>
            <person name="Wong H.L."/>
            <person name="Macleod F.I."/>
            <person name="White R.A. III"/>
            <person name="Burns B.P."/>
        </authorList>
    </citation>
    <scope>NUCLEOTIDE SEQUENCE</scope>
    <source>
        <strain evidence="15">Rbin_158</strain>
    </source>
</reference>
<sequence length="932" mass="106208">MEHLGMKRRVRSMNISTALLLTTGLLFLGATGISMVLVYDAMQDQALREAALKERLLLDHNLAIHTYFSHELKPKLFELLDSMPSISEDYFEPSWMSSTYAVRQIDDYFKTLSRAEYSYKEAAINARSPLNEADAFERAFLEDLNANPDLESRSEIRTFDGEPYLVVLRRGEMMEESCLRCHSSPEMAPSDLVEQYGPNRSFGRKSGDAVSAISTRVPLAAAYASADRVFSEFAGILIAVLLALFGVQFWLMRRCMITPLARVQDAAAQVASSPAHLGEQIPIPAGRELRELTAAFNAMSAKLRVAYDHLEDRVTARTAELATTNVHLEHEIEGHKKAEEALQHRTYELGERIKELHCLYEISRLVEQPGISLDGILRGTVESIPAGWQYPDITCARLTLDGEVFSTPNFQETSWMQTADILVHGERAGRLDVGYLEERPEDYEGPFLHEERTLLNVISGRLGRIIKGKRMENALRESEQKYHDLIENLNEGIWAIDHEAYTTFVNSRMAEMLGYTAEEMQGRHLFSFMDERRVEIGKRELERRQQGIEEHHYFEFLKKDGTRIHVSMQTGPITDDAGTYLGAIAAVQDMTEQFRLKREYETLFREMLDGFALHEIICDQEGTPVDYRFLEVNPAFEQMTDLHAQEIIGKTVLEVLPGTEASWIETYGQVVLTGEPIFFENYAQAFDKYFQVTAFRPFPNQFASIFVDITERKRMENQLREALDAKTALLQEVHHRTRNNMQVLSVLIAMHLRTLDHEPTRQFLQGLQDRIDAMALVHRKLHRDDLTTVNVSDYIQELAQNLLDQYQRSPGRITLTFEMEPFELTIDPAVPFGLLLHEIFSNALKRAFPGEKGGTIHVSLHTLETGQRELRVSDTGVGLPEEFDADTASSLGVRLMTILAQQLGGSIEFQRQTPTGTTVILRFHEPQYKQRI</sequence>
<dbReference type="PROSITE" id="PS50885">
    <property type="entry name" value="HAMP"/>
    <property type="match status" value="1"/>
</dbReference>
<dbReference type="InterPro" id="IPR021796">
    <property type="entry name" value="Tll0287-like_dom"/>
</dbReference>
<comment type="subcellular location">
    <subcellularLocation>
        <location evidence="2">Membrane</location>
    </subcellularLocation>
</comment>
<evidence type="ECO:0000256" key="4">
    <source>
        <dbReference type="ARBA" id="ARBA00022553"/>
    </source>
</evidence>
<organism evidence="15 16">
    <name type="scientific">candidate division KSB3 bacterium</name>
    <dbReference type="NCBI Taxonomy" id="2044937"/>
    <lineage>
        <taxon>Bacteria</taxon>
        <taxon>candidate division KSB3</taxon>
    </lineage>
</organism>
<feature type="transmembrane region" description="Helical" evidence="10">
    <location>
        <begin position="233"/>
        <end position="252"/>
    </location>
</feature>
<evidence type="ECO:0000256" key="3">
    <source>
        <dbReference type="ARBA" id="ARBA00012438"/>
    </source>
</evidence>
<evidence type="ECO:0000256" key="9">
    <source>
        <dbReference type="ARBA" id="ARBA00023026"/>
    </source>
</evidence>
<dbReference type="CDD" id="cd00130">
    <property type="entry name" value="PAS"/>
    <property type="match status" value="2"/>
</dbReference>
<proteinExistence type="predicted"/>
<evidence type="ECO:0000259" key="14">
    <source>
        <dbReference type="PROSITE" id="PS50885"/>
    </source>
</evidence>
<dbReference type="InterPro" id="IPR013767">
    <property type="entry name" value="PAS_fold"/>
</dbReference>
<feature type="domain" description="PAS" evidence="12">
    <location>
        <begin position="600"/>
        <end position="656"/>
    </location>
</feature>
<name>A0A9D5JW60_9BACT</name>
<keyword evidence="10" id="KW-1133">Transmembrane helix</keyword>
<gene>
    <name evidence="15" type="ORF">GF339_11765</name>
</gene>
<evidence type="ECO:0000256" key="2">
    <source>
        <dbReference type="ARBA" id="ARBA00004370"/>
    </source>
</evidence>
<evidence type="ECO:0000256" key="5">
    <source>
        <dbReference type="ARBA" id="ARBA00022679"/>
    </source>
</evidence>
<keyword evidence="7" id="KW-0418">Kinase</keyword>
<dbReference type="NCBIfam" id="TIGR00229">
    <property type="entry name" value="sensory_box"/>
    <property type="match status" value="2"/>
</dbReference>
<dbReference type="GO" id="GO:0006355">
    <property type="term" value="P:regulation of DNA-templated transcription"/>
    <property type="evidence" value="ECO:0007669"/>
    <property type="project" value="InterPro"/>
</dbReference>
<dbReference type="PANTHER" id="PTHR41523:SF8">
    <property type="entry name" value="ETHYLENE RESPONSE SENSOR PROTEIN"/>
    <property type="match status" value="1"/>
</dbReference>
<keyword evidence="10" id="KW-0472">Membrane</keyword>
<dbReference type="SUPFAM" id="SSF55785">
    <property type="entry name" value="PYP-like sensor domain (PAS domain)"/>
    <property type="match status" value="2"/>
</dbReference>
<evidence type="ECO:0000256" key="10">
    <source>
        <dbReference type="SAM" id="Phobius"/>
    </source>
</evidence>
<dbReference type="SUPFAM" id="SSF55874">
    <property type="entry name" value="ATPase domain of HSP90 chaperone/DNA topoisomerase II/histidine kinase"/>
    <property type="match status" value="1"/>
</dbReference>
<evidence type="ECO:0000259" key="13">
    <source>
        <dbReference type="PROSITE" id="PS50113"/>
    </source>
</evidence>
<dbReference type="InterPro" id="IPR003594">
    <property type="entry name" value="HATPase_dom"/>
</dbReference>
<dbReference type="AlphaFoldDB" id="A0A9D5JW60"/>
<dbReference type="PROSITE" id="PS50109">
    <property type="entry name" value="HIS_KIN"/>
    <property type="match status" value="1"/>
</dbReference>
<dbReference type="GO" id="GO:0004673">
    <property type="term" value="F:protein histidine kinase activity"/>
    <property type="evidence" value="ECO:0007669"/>
    <property type="project" value="UniProtKB-EC"/>
</dbReference>
<dbReference type="InterPro" id="IPR001610">
    <property type="entry name" value="PAC"/>
</dbReference>
<dbReference type="Gene3D" id="6.10.340.10">
    <property type="match status" value="1"/>
</dbReference>
<dbReference type="InterPro" id="IPR005467">
    <property type="entry name" value="His_kinase_dom"/>
</dbReference>
<dbReference type="PANTHER" id="PTHR41523">
    <property type="entry name" value="TWO-COMPONENT SYSTEM SENSOR PROTEIN"/>
    <property type="match status" value="1"/>
</dbReference>
<evidence type="ECO:0000259" key="12">
    <source>
        <dbReference type="PROSITE" id="PS50112"/>
    </source>
</evidence>
<evidence type="ECO:0000259" key="11">
    <source>
        <dbReference type="PROSITE" id="PS50109"/>
    </source>
</evidence>
<evidence type="ECO:0000256" key="8">
    <source>
        <dbReference type="ARBA" id="ARBA00022840"/>
    </source>
</evidence>
<dbReference type="GO" id="GO:0007165">
    <property type="term" value="P:signal transduction"/>
    <property type="evidence" value="ECO:0007669"/>
    <property type="project" value="InterPro"/>
</dbReference>
<dbReference type="CDD" id="cd06225">
    <property type="entry name" value="HAMP"/>
    <property type="match status" value="1"/>
</dbReference>
<feature type="domain" description="PAS" evidence="12">
    <location>
        <begin position="478"/>
        <end position="543"/>
    </location>
</feature>
<dbReference type="Gene3D" id="3.30.450.20">
    <property type="entry name" value="PAS domain"/>
    <property type="match status" value="2"/>
</dbReference>
<comment type="catalytic activity">
    <reaction evidence="1">
        <text>ATP + protein L-histidine = ADP + protein N-phospho-L-histidine.</text>
        <dbReference type="EC" id="2.7.13.3"/>
    </reaction>
</comment>
<comment type="caution">
    <text evidence="15">The sequence shown here is derived from an EMBL/GenBank/DDBJ whole genome shotgun (WGS) entry which is preliminary data.</text>
</comment>
<dbReference type="Pfam" id="PF08448">
    <property type="entry name" value="PAS_4"/>
    <property type="match status" value="1"/>
</dbReference>
<dbReference type="PROSITE" id="PS50112">
    <property type="entry name" value="PAS"/>
    <property type="match status" value="2"/>
</dbReference>
<keyword evidence="9" id="KW-0843">Virulence</keyword>
<dbReference type="Pfam" id="PF00989">
    <property type="entry name" value="PAS"/>
    <property type="match status" value="1"/>
</dbReference>
<keyword evidence="8" id="KW-0067">ATP-binding</keyword>
<dbReference type="InterPro" id="IPR000700">
    <property type="entry name" value="PAS-assoc_C"/>
</dbReference>
<keyword evidence="10" id="KW-0812">Transmembrane</keyword>
<dbReference type="EMBL" id="WJJP01000385">
    <property type="protein sequence ID" value="MBD3325255.1"/>
    <property type="molecule type" value="Genomic_DNA"/>
</dbReference>
<protein>
    <recommendedName>
        <fullName evidence="3">histidine kinase</fullName>
        <ecNumber evidence="3">2.7.13.3</ecNumber>
    </recommendedName>
</protein>
<dbReference type="Pfam" id="PF02518">
    <property type="entry name" value="HATPase_c"/>
    <property type="match status" value="1"/>
</dbReference>
<evidence type="ECO:0000256" key="6">
    <source>
        <dbReference type="ARBA" id="ARBA00022741"/>
    </source>
</evidence>
<dbReference type="SMART" id="SM00387">
    <property type="entry name" value="HATPase_c"/>
    <property type="match status" value="1"/>
</dbReference>
<keyword evidence="4" id="KW-0597">Phosphoprotein</keyword>
<dbReference type="SMART" id="SM00086">
    <property type="entry name" value="PAC"/>
    <property type="match status" value="1"/>
</dbReference>
<dbReference type="InterPro" id="IPR011495">
    <property type="entry name" value="Sig_transdc_His_kin_sub2_dim/P"/>
</dbReference>
<dbReference type="InterPro" id="IPR003660">
    <property type="entry name" value="HAMP_dom"/>
</dbReference>
<dbReference type="InterPro" id="IPR013656">
    <property type="entry name" value="PAS_4"/>
</dbReference>
<dbReference type="SMART" id="SM00091">
    <property type="entry name" value="PAS"/>
    <property type="match status" value="2"/>
</dbReference>
<dbReference type="GO" id="GO:0016020">
    <property type="term" value="C:membrane"/>
    <property type="evidence" value="ECO:0007669"/>
    <property type="project" value="UniProtKB-SubCell"/>
</dbReference>
<dbReference type="InterPro" id="IPR036890">
    <property type="entry name" value="HATPase_C_sf"/>
</dbReference>
<dbReference type="Pfam" id="PF00672">
    <property type="entry name" value="HAMP"/>
    <property type="match status" value="1"/>
</dbReference>
<dbReference type="GO" id="GO:0005524">
    <property type="term" value="F:ATP binding"/>
    <property type="evidence" value="ECO:0007669"/>
    <property type="project" value="UniProtKB-KW"/>
</dbReference>
<dbReference type="Pfam" id="PF07568">
    <property type="entry name" value="HisKA_2"/>
    <property type="match status" value="1"/>
</dbReference>
<keyword evidence="6" id="KW-0547">Nucleotide-binding</keyword>
<evidence type="ECO:0000256" key="1">
    <source>
        <dbReference type="ARBA" id="ARBA00000085"/>
    </source>
</evidence>
<dbReference type="InterPro" id="IPR035965">
    <property type="entry name" value="PAS-like_dom_sf"/>
</dbReference>
<accession>A0A9D5JW60</accession>
<feature type="domain" description="PAC" evidence="13">
    <location>
        <begin position="550"/>
        <end position="602"/>
    </location>
</feature>
<dbReference type="SMART" id="SM00304">
    <property type="entry name" value="HAMP"/>
    <property type="match status" value="1"/>
</dbReference>
<dbReference type="PROSITE" id="PS50113">
    <property type="entry name" value="PAC"/>
    <property type="match status" value="1"/>
</dbReference>